<name>A0A3D8IK47_9HELI</name>
<keyword evidence="3" id="KW-1185">Reference proteome</keyword>
<reference evidence="2 3" key="1">
    <citation type="submission" date="2018-04" db="EMBL/GenBank/DDBJ databases">
        <title>Novel Campyloabacter and Helicobacter Species and Strains.</title>
        <authorList>
            <person name="Mannion A.J."/>
            <person name="Shen Z."/>
            <person name="Fox J.G."/>
        </authorList>
    </citation>
    <scope>NUCLEOTIDE SEQUENCE [LARGE SCALE GENOMIC DNA]</scope>
    <source>
        <strain evidence="2 3">MIT 17-337</strain>
    </source>
</reference>
<dbReference type="Proteomes" id="UP000256379">
    <property type="component" value="Unassembled WGS sequence"/>
</dbReference>
<keyword evidence="1" id="KW-0472">Membrane</keyword>
<organism evidence="2 3">
    <name type="scientific">Helicobacter didelphidarum</name>
    <dbReference type="NCBI Taxonomy" id="2040648"/>
    <lineage>
        <taxon>Bacteria</taxon>
        <taxon>Pseudomonadati</taxon>
        <taxon>Campylobacterota</taxon>
        <taxon>Epsilonproteobacteria</taxon>
        <taxon>Campylobacterales</taxon>
        <taxon>Helicobacteraceae</taxon>
        <taxon>Helicobacter</taxon>
    </lineage>
</organism>
<dbReference type="EMBL" id="NXLQ01000014">
    <property type="protein sequence ID" value="RDU65295.1"/>
    <property type="molecule type" value="Genomic_DNA"/>
</dbReference>
<gene>
    <name evidence="2" type="ORF">CQA53_06905</name>
</gene>
<keyword evidence="1" id="KW-0812">Transmembrane</keyword>
<dbReference type="OrthoDB" id="5363267at2"/>
<keyword evidence="1" id="KW-1133">Transmembrane helix</keyword>
<proteinExistence type="predicted"/>
<sequence>MNKYKKFSLGILIPLPFFFVLVTLLYLYDPMQFWHKPYWREITFSGDARIQNKGIIDHYDFDSIILGTSMLEKTSTQEANDKLGGIWANLSMSGGTFNQRAIILQYALQKKHIKHVVYSFDPDYFTYFWDTSGFAFLYKNSNLDIIKFYFNWRFVSCALRWSKDKKCVGEKRIQQDSTINTQEIKSYDISWIKPELTKIAEKNMNSFLEENATKHKPNRVNTSIIDKYVLSFVKNNPNTQFSFIIPTYSRFAYYANGIEFFRQTKQYIIYFLQQIETLPNATLYGFDDLDYADDITHYWERTHYNADMNSIQLDSIAKGKHILTQDNIESYFETMEKKIREYDITSLVRIIHQKTNSHEE</sequence>
<feature type="transmembrane region" description="Helical" evidence="1">
    <location>
        <begin position="7"/>
        <end position="28"/>
    </location>
</feature>
<dbReference type="AlphaFoldDB" id="A0A3D8IK47"/>
<protein>
    <submittedName>
        <fullName evidence="2">Uncharacterized protein</fullName>
    </submittedName>
</protein>
<evidence type="ECO:0000313" key="2">
    <source>
        <dbReference type="EMBL" id="RDU65295.1"/>
    </source>
</evidence>
<dbReference type="RefSeq" id="WP_115543283.1">
    <property type="nucleotide sequence ID" value="NZ_NXLQ01000014.1"/>
</dbReference>
<accession>A0A3D8IK47</accession>
<evidence type="ECO:0000256" key="1">
    <source>
        <dbReference type="SAM" id="Phobius"/>
    </source>
</evidence>
<comment type="caution">
    <text evidence="2">The sequence shown here is derived from an EMBL/GenBank/DDBJ whole genome shotgun (WGS) entry which is preliminary data.</text>
</comment>
<evidence type="ECO:0000313" key="3">
    <source>
        <dbReference type="Proteomes" id="UP000256379"/>
    </source>
</evidence>